<dbReference type="Proteomes" id="UP000821845">
    <property type="component" value="Chromosome 7"/>
</dbReference>
<reference evidence="1" key="1">
    <citation type="submission" date="2020-05" db="EMBL/GenBank/DDBJ databases">
        <title>Large-scale comparative analyses of tick genomes elucidate their genetic diversity and vector capacities.</title>
        <authorList>
            <person name="Jia N."/>
            <person name="Wang J."/>
            <person name="Shi W."/>
            <person name="Du L."/>
            <person name="Sun Y."/>
            <person name="Zhan W."/>
            <person name="Jiang J."/>
            <person name="Wang Q."/>
            <person name="Zhang B."/>
            <person name="Ji P."/>
            <person name="Sakyi L.B."/>
            <person name="Cui X."/>
            <person name="Yuan T."/>
            <person name="Jiang B."/>
            <person name="Yang W."/>
            <person name="Lam T.T.-Y."/>
            <person name="Chang Q."/>
            <person name="Ding S."/>
            <person name="Wang X."/>
            <person name="Zhu J."/>
            <person name="Ruan X."/>
            <person name="Zhao L."/>
            <person name="Wei J."/>
            <person name="Que T."/>
            <person name="Du C."/>
            <person name="Cheng J."/>
            <person name="Dai P."/>
            <person name="Han X."/>
            <person name="Huang E."/>
            <person name="Gao Y."/>
            <person name="Liu J."/>
            <person name="Shao H."/>
            <person name="Ye R."/>
            <person name="Li L."/>
            <person name="Wei W."/>
            <person name="Wang X."/>
            <person name="Wang C."/>
            <person name="Yang T."/>
            <person name="Huo Q."/>
            <person name="Li W."/>
            <person name="Guo W."/>
            <person name="Chen H."/>
            <person name="Zhou L."/>
            <person name="Ni X."/>
            <person name="Tian J."/>
            <person name="Zhou Y."/>
            <person name="Sheng Y."/>
            <person name="Liu T."/>
            <person name="Pan Y."/>
            <person name="Xia L."/>
            <person name="Li J."/>
            <person name="Zhao F."/>
            <person name="Cao W."/>
        </authorList>
    </citation>
    <scope>NUCLEOTIDE SEQUENCE</scope>
    <source>
        <strain evidence="1">Hyas-2018</strain>
    </source>
</reference>
<evidence type="ECO:0000313" key="2">
    <source>
        <dbReference type="Proteomes" id="UP000821845"/>
    </source>
</evidence>
<organism evidence="1 2">
    <name type="scientific">Hyalomma asiaticum</name>
    <name type="common">Tick</name>
    <dbReference type="NCBI Taxonomy" id="266040"/>
    <lineage>
        <taxon>Eukaryota</taxon>
        <taxon>Metazoa</taxon>
        <taxon>Ecdysozoa</taxon>
        <taxon>Arthropoda</taxon>
        <taxon>Chelicerata</taxon>
        <taxon>Arachnida</taxon>
        <taxon>Acari</taxon>
        <taxon>Parasitiformes</taxon>
        <taxon>Ixodida</taxon>
        <taxon>Ixodoidea</taxon>
        <taxon>Ixodidae</taxon>
        <taxon>Hyalomminae</taxon>
        <taxon>Hyalomma</taxon>
    </lineage>
</organism>
<sequence length="66" mass="7503">MKMGTRNADQLVVWHWNCKGFCRKRGPLQRYIAMTSIAPDAVLLQEPNCTPSLMGFEAYTAVIWVS</sequence>
<protein>
    <submittedName>
        <fullName evidence="1">Uncharacterized protein</fullName>
    </submittedName>
</protein>
<keyword evidence="2" id="KW-1185">Reference proteome</keyword>
<proteinExistence type="predicted"/>
<name>A0ACB7RT05_HYAAI</name>
<dbReference type="EMBL" id="CM023487">
    <property type="protein sequence ID" value="KAH6925530.1"/>
    <property type="molecule type" value="Genomic_DNA"/>
</dbReference>
<gene>
    <name evidence="1" type="ORF">HPB50_006574</name>
</gene>
<accession>A0ACB7RT05</accession>
<comment type="caution">
    <text evidence="1">The sequence shown here is derived from an EMBL/GenBank/DDBJ whole genome shotgun (WGS) entry which is preliminary data.</text>
</comment>
<evidence type="ECO:0000313" key="1">
    <source>
        <dbReference type="EMBL" id="KAH6925530.1"/>
    </source>
</evidence>